<organism evidence="2 3">
    <name type="scientific">Mycobacterium intracellulare subsp. chimaera</name>
    <dbReference type="NCBI Taxonomy" id="222805"/>
    <lineage>
        <taxon>Bacteria</taxon>
        <taxon>Bacillati</taxon>
        <taxon>Actinomycetota</taxon>
        <taxon>Actinomycetes</taxon>
        <taxon>Mycobacteriales</taxon>
        <taxon>Mycobacteriaceae</taxon>
        <taxon>Mycobacterium</taxon>
        <taxon>Mycobacterium avium complex (MAC)</taxon>
    </lineage>
</organism>
<keyword evidence="1" id="KW-0472">Membrane</keyword>
<protein>
    <recommendedName>
        <fullName evidence="4">Lipoprotein LpqS</fullName>
    </recommendedName>
</protein>
<comment type="caution">
    <text evidence="2">The sequence shown here is derived from an EMBL/GenBank/DDBJ whole genome shotgun (WGS) entry which is preliminary data.</text>
</comment>
<accession>A0ABT7P814</accession>
<evidence type="ECO:0000313" key="2">
    <source>
        <dbReference type="EMBL" id="MDM3929414.1"/>
    </source>
</evidence>
<dbReference type="InterPro" id="IPR058714">
    <property type="entry name" value="LpqS"/>
</dbReference>
<keyword evidence="1" id="KW-1133">Transmembrane helix</keyword>
<gene>
    <name evidence="2" type="ORF">QRB35_25890</name>
</gene>
<dbReference type="Pfam" id="PF26327">
    <property type="entry name" value="LpqS"/>
    <property type="match status" value="1"/>
</dbReference>
<evidence type="ECO:0000256" key="1">
    <source>
        <dbReference type="SAM" id="Phobius"/>
    </source>
</evidence>
<dbReference type="RefSeq" id="WP_072501513.1">
    <property type="nucleotide sequence ID" value="NZ_CP012885.2"/>
</dbReference>
<reference evidence="2" key="2">
    <citation type="submission" date="2023-06" db="EMBL/GenBank/DDBJ databases">
        <authorList>
            <person name="Spilker T."/>
        </authorList>
    </citation>
    <scope>NUCLEOTIDE SEQUENCE</scope>
    <source>
        <strain evidence="2">FLAC1071</strain>
    </source>
</reference>
<reference evidence="2" key="1">
    <citation type="submission" date="2023-06" db="EMBL/GenBank/DDBJ databases">
        <title>Itaconate inhibition of nontuberculous mycobacteria.</title>
        <authorList>
            <person name="Breen P."/>
            <person name="Zimbric M."/>
            <person name="Caverly L."/>
        </authorList>
    </citation>
    <scope>NUCLEOTIDE SEQUENCE</scope>
    <source>
        <strain evidence="2">FLAC1071</strain>
    </source>
</reference>
<keyword evidence="3" id="KW-1185">Reference proteome</keyword>
<evidence type="ECO:0008006" key="4">
    <source>
        <dbReference type="Google" id="ProtNLM"/>
    </source>
</evidence>
<proteinExistence type="predicted"/>
<evidence type="ECO:0000313" key="3">
    <source>
        <dbReference type="Proteomes" id="UP001529272"/>
    </source>
</evidence>
<dbReference type="Proteomes" id="UP001529272">
    <property type="component" value="Unassembled WGS sequence"/>
</dbReference>
<name>A0ABT7P814_MYCIT</name>
<feature type="transmembrane region" description="Helical" evidence="1">
    <location>
        <begin position="77"/>
        <end position="98"/>
    </location>
</feature>
<dbReference type="EMBL" id="JASZZX010000036">
    <property type="protein sequence ID" value="MDM3929414.1"/>
    <property type="molecule type" value="Genomic_DNA"/>
</dbReference>
<keyword evidence="1" id="KW-0812">Transmembrane</keyword>
<sequence>MRSFIAIAAVVGVLAILGHSALLRSEAHAAHSSEPFLTSLSSAVDVNVDHAHLVDGWSTAHPEVFANAVLPRSISGLASLGAVVAAVALTGWFVRLLVLAGRSPPRGLAADMTGQDLLTRFCLSRR</sequence>